<protein>
    <submittedName>
        <fullName evidence="1">YkgJ family cysteine cluster protein</fullName>
    </submittedName>
</protein>
<name>A0A2W4WRQ3_9CYAN</name>
<reference evidence="1 2" key="1">
    <citation type="submission" date="2018-04" db="EMBL/GenBank/DDBJ databases">
        <authorList>
            <person name="Go L.Y."/>
            <person name="Mitchell J.A."/>
        </authorList>
    </citation>
    <scope>NUCLEOTIDE SEQUENCE [LARGE SCALE GENOMIC DNA]</scope>
    <source>
        <strain evidence="1">ULC066bin1</strain>
    </source>
</reference>
<sequence>MATWQCISGCGACCNLDPSDRPDLADYLTPTEMQQYLSMVGIDGWCINFDRLNRQCSIYDQRPRFCRVEAETFYDMFGVESDELDEFAIACCEEHIESIYGERSLEQLRFEQAIAFTEFS</sequence>
<gene>
    <name evidence="1" type="ORF">DCF19_01865</name>
</gene>
<dbReference type="Pfam" id="PF03692">
    <property type="entry name" value="CxxCxxCC"/>
    <property type="match status" value="1"/>
</dbReference>
<evidence type="ECO:0000313" key="1">
    <source>
        <dbReference type="EMBL" id="PZO44519.1"/>
    </source>
</evidence>
<dbReference type="Proteomes" id="UP000249467">
    <property type="component" value="Unassembled WGS sequence"/>
</dbReference>
<dbReference type="InterPro" id="IPR005358">
    <property type="entry name" value="Puta_zinc/iron-chelating_dom"/>
</dbReference>
<evidence type="ECO:0000313" key="2">
    <source>
        <dbReference type="Proteomes" id="UP000249467"/>
    </source>
</evidence>
<dbReference type="PANTHER" id="PTHR36791">
    <property type="entry name" value="OS03G0363400 PROTEIN"/>
    <property type="match status" value="1"/>
</dbReference>
<comment type="caution">
    <text evidence="1">The sequence shown here is derived from an EMBL/GenBank/DDBJ whole genome shotgun (WGS) entry which is preliminary data.</text>
</comment>
<dbReference type="EMBL" id="QBML01000002">
    <property type="protein sequence ID" value="PZO44519.1"/>
    <property type="molecule type" value="Genomic_DNA"/>
</dbReference>
<dbReference type="AlphaFoldDB" id="A0A2W4WRQ3"/>
<proteinExistence type="predicted"/>
<dbReference type="PANTHER" id="PTHR36791:SF2">
    <property type="entry name" value="OS03G0363400 PROTEIN"/>
    <property type="match status" value="1"/>
</dbReference>
<organism evidence="1 2">
    <name type="scientific">Pseudanabaena frigida</name>
    <dbReference type="NCBI Taxonomy" id="945775"/>
    <lineage>
        <taxon>Bacteria</taxon>
        <taxon>Bacillati</taxon>
        <taxon>Cyanobacteriota</taxon>
        <taxon>Cyanophyceae</taxon>
        <taxon>Pseudanabaenales</taxon>
        <taxon>Pseudanabaenaceae</taxon>
        <taxon>Pseudanabaena</taxon>
    </lineage>
</organism>
<reference evidence="1 2" key="2">
    <citation type="submission" date="2018-06" db="EMBL/GenBank/DDBJ databases">
        <title>Metagenomic assembly of (sub)arctic Cyanobacteria and their associated microbiome from non-axenic cultures.</title>
        <authorList>
            <person name="Baurain D."/>
        </authorList>
    </citation>
    <scope>NUCLEOTIDE SEQUENCE [LARGE SCALE GENOMIC DNA]</scope>
    <source>
        <strain evidence="1">ULC066bin1</strain>
    </source>
</reference>
<accession>A0A2W4WRQ3</accession>